<dbReference type="InterPro" id="IPR011701">
    <property type="entry name" value="MFS"/>
</dbReference>
<keyword evidence="5 6" id="KW-0472">Membrane</keyword>
<feature type="transmembrane region" description="Helical" evidence="6">
    <location>
        <begin position="281"/>
        <end position="302"/>
    </location>
</feature>
<dbReference type="SUPFAM" id="SSF103473">
    <property type="entry name" value="MFS general substrate transporter"/>
    <property type="match status" value="1"/>
</dbReference>
<evidence type="ECO:0000256" key="4">
    <source>
        <dbReference type="ARBA" id="ARBA00022989"/>
    </source>
</evidence>
<dbReference type="GO" id="GO:0022857">
    <property type="term" value="F:transmembrane transporter activity"/>
    <property type="evidence" value="ECO:0007669"/>
    <property type="project" value="InterPro"/>
</dbReference>
<dbReference type="InterPro" id="IPR036259">
    <property type="entry name" value="MFS_trans_sf"/>
</dbReference>
<dbReference type="EMBL" id="DVFZ01000100">
    <property type="protein sequence ID" value="HIQ83434.1"/>
    <property type="molecule type" value="Genomic_DNA"/>
</dbReference>
<dbReference type="PANTHER" id="PTHR23526:SF4">
    <property type="entry name" value="INTEGRAL MEMBRANE TRANSPORT PROTEIN"/>
    <property type="match status" value="1"/>
</dbReference>
<name>A0A9D1CXL8_9FIRM</name>
<evidence type="ECO:0000259" key="7">
    <source>
        <dbReference type="PROSITE" id="PS50850"/>
    </source>
</evidence>
<evidence type="ECO:0000256" key="2">
    <source>
        <dbReference type="ARBA" id="ARBA00022448"/>
    </source>
</evidence>
<evidence type="ECO:0000313" key="8">
    <source>
        <dbReference type="EMBL" id="HIQ83434.1"/>
    </source>
</evidence>
<comment type="subcellular location">
    <subcellularLocation>
        <location evidence="1">Cell membrane</location>
        <topology evidence="1">Multi-pass membrane protein</topology>
    </subcellularLocation>
</comment>
<dbReference type="InterPro" id="IPR020846">
    <property type="entry name" value="MFS_dom"/>
</dbReference>
<accession>A0A9D1CXL8</accession>
<feature type="domain" description="Major facilitator superfamily (MFS) profile" evidence="7">
    <location>
        <begin position="218"/>
        <end position="403"/>
    </location>
</feature>
<comment type="caution">
    <text evidence="8">The sequence shown here is derived from an EMBL/GenBank/DDBJ whole genome shotgun (WGS) entry which is preliminary data.</text>
</comment>
<organism evidence="8 9">
    <name type="scientific">Candidatus Pullichristensenella stercorigallinarum</name>
    <dbReference type="NCBI Taxonomy" id="2840909"/>
    <lineage>
        <taxon>Bacteria</taxon>
        <taxon>Bacillati</taxon>
        <taxon>Bacillota</taxon>
        <taxon>Clostridia</taxon>
        <taxon>Candidatus Pullichristensenella</taxon>
    </lineage>
</organism>
<dbReference type="PANTHER" id="PTHR23526">
    <property type="entry name" value="INTEGRAL MEMBRANE TRANSPORT PROTEIN-RELATED"/>
    <property type="match status" value="1"/>
</dbReference>
<feature type="transmembrane region" description="Helical" evidence="6">
    <location>
        <begin position="44"/>
        <end position="66"/>
    </location>
</feature>
<protein>
    <submittedName>
        <fullName evidence="8">MFS transporter</fullName>
    </submittedName>
</protein>
<dbReference type="Proteomes" id="UP000824260">
    <property type="component" value="Unassembled WGS sequence"/>
</dbReference>
<feature type="transmembrane region" description="Helical" evidence="6">
    <location>
        <begin position="12"/>
        <end position="32"/>
    </location>
</feature>
<keyword evidence="4 6" id="KW-1133">Transmembrane helix</keyword>
<sequence>MAGKPSRKNELPVLAAIFLFWFSMYTYPSFFSTYVSDRLLAPEVMTGLIVGAYGFAQMILPIPLGIASDLTRRRKPFVTLGFCASILACGGLILTDLLAASGVPLTLTHITALVARGLSGVTAATWVSFSVLYSASYEADEIAPAVSRLMVPQYGSQIVAMLLGAQLAQRVDETAAFGLALAAALAGLLLMRRVPDRPPEGERLSLRSFKAVLSNRGLRVGTLLGTLFRLVCWGTILGFVPNWARDVAGLTVSQLGYLSVMYLLPNTIMARLSGAYLAPRFGFRAVLSAGFALVGLACFLYPRAMGLWPMMGTQALFGVGMGLILPLTLSLSIRDIPDERRGAAMGVYQAVYGVGVFIGPVVAGWIISALPTQLEGMTVNFYANGALSLLCLALTLLLVRRER</sequence>
<feature type="transmembrane region" description="Helical" evidence="6">
    <location>
        <begin position="220"/>
        <end position="241"/>
    </location>
</feature>
<feature type="transmembrane region" description="Helical" evidence="6">
    <location>
        <begin position="314"/>
        <end position="333"/>
    </location>
</feature>
<keyword evidence="3 6" id="KW-0812">Transmembrane</keyword>
<reference evidence="8" key="1">
    <citation type="submission" date="2020-10" db="EMBL/GenBank/DDBJ databases">
        <authorList>
            <person name="Gilroy R."/>
        </authorList>
    </citation>
    <scope>NUCLEOTIDE SEQUENCE</scope>
    <source>
        <strain evidence="8">ChiSjej6B24-2974</strain>
    </source>
</reference>
<keyword evidence="2" id="KW-0813">Transport</keyword>
<dbReference type="InterPro" id="IPR052528">
    <property type="entry name" value="Sugar_transport-like"/>
</dbReference>
<feature type="transmembrane region" description="Helical" evidence="6">
    <location>
        <begin position="113"/>
        <end position="133"/>
    </location>
</feature>
<evidence type="ECO:0000256" key="3">
    <source>
        <dbReference type="ARBA" id="ARBA00022692"/>
    </source>
</evidence>
<evidence type="ECO:0000256" key="6">
    <source>
        <dbReference type="SAM" id="Phobius"/>
    </source>
</evidence>
<reference evidence="8" key="2">
    <citation type="journal article" date="2021" name="PeerJ">
        <title>Extensive microbial diversity within the chicken gut microbiome revealed by metagenomics and culture.</title>
        <authorList>
            <person name="Gilroy R."/>
            <person name="Ravi A."/>
            <person name="Getino M."/>
            <person name="Pursley I."/>
            <person name="Horton D.L."/>
            <person name="Alikhan N.F."/>
            <person name="Baker D."/>
            <person name="Gharbi K."/>
            <person name="Hall N."/>
            <person name="Watson M."/>
            <person name="Adriaenssens E.M."/>
            <person name="Foster-Nyarko E."/>
            <person name="Jarju S."/>
            <person name="Secka A."/>
            <person name="Antonio M."/>
            <person name="Oren A."/>
            <person name="Chaudhuri R.R."/>
            <person name="La Ragione R."/>
            <person name="Hildebrand F."/>
            <person name="Pallen M.J."/>
        </authorList>
    </citation>
    <scope>NUCLEOTIDE SEQUENCE</scope>
    <source>
        <strain evidence="8">ChiSjej6B24-2974</strain>
    </source>
</reference>
<dbReference type="AlphaFoldDB" id="A0A9D1CXL8"/>
<feature type="transmembrane region" description="Helical" evidence="6">
    <location>
        <begin position="379"/>
        <end position="399"/>
    </location>
</feature>
<dbReference type="Pfam" id="PF07690">
    <property type="entry name" value="MFS_1"/>
    <property type="match status" value="1"/>
</dbReference>
<feature type="transmembrane region" description="Helical" evidence="6">
    <location>
        <begin position="345"/>
        <end position="367"/>
    </location>
</feature>
<gene>
    <name evidence="8" type="ORF">IAA52_10085</name>
</gene>
<proteinExistence type="predicted"/>
<evidence type="ECO:0000256" key="5">
    <source>
        <dbReference type="ARBA" id="ARBA00023136"/>
    </source>
</evidence>
<feature type="transmembrane region" description="Helical" evidence="6">
    <location>
        <begin position="78"/>
        <end position="101"/>
    </location>
</feature>
<evidence type="ECO:0000313" key="9">
    <source>
        <dbReference type="Proteomes" id="UP000824260"/>
    </source>
</evidence>
<dbReference type="GO" id="GO:0005886">
    <property type="term" value="C:plasma membrane"/>
    <property type="evidence" value="ECO:0007669"/>
    <property type="project" value="UniProtKB-SubCell"/>
</dbReference>
<dbReference type="Gene3D" id="1.20.1250.20">
    <property type="entry name" value="MFS general substrate transporter like domains"/>
    <property type="match status" value="2"/>
</dbReference>
<dbReference type="PROSITE" id="PS50850">
    <property type="entry name" value="MFS"/>
    <property type="match status" value="1"/>
</dbReference>
<feature type="transmembrane region" description="Helical" evidence="6">
    <location>
        <begin position="247"/>
        <end position="269"/>
    </location>
</feature>
<evidence type="ECO:0000256" key="1">
    <source>
        <dbReference type="ARBA" id="ARBA00004651"/>
    </source>
</evidence>